<evidence type="ECO:0000313" key="3">
    <source>
        <dbReference type="Proteomes" id="UP000829196"/>
    </source>
</evidence>
<gene>
    <name evidence="2" type="ORF">KFK09_000217</name>
</gene>
<dbReference type="InterPro" id="IPR036865">
    <property type="entry name" value="CRAL-TRIO_dom_sf"/>
</dbReference>
<dbReference type="CDD" id="cd00170">
    <property type="entry name" value="SEC14"/>
    <property type="match status" value="1"/>
</dbReference>
<dbReference type="Pfam" id="PF00650">
    <property type="entry name" value="CRAL_TRIO"/>
    <property type="match status" value="1"/>
</dbReference>
<dbReference type="Gene3D" id="3.40.525.10">
    <property type="entry name" value="CRAL-TRIO lipid binding domain"/>
    <property type="match status" value="1"/>
</dbReference>
<protein>
    <recommendedName>
        <fullName evidence="1">CRAL-TRIO domain-containing protein</fullName>
    </recommendedName>
</protein>
<comment type="caution">
    <text evidence="2">The sequence shown here is derived from an EMBL/GenBank/DDBJ whole genome shotgun (WGS) entry which is preliminary data.</text>
</comment>
<keyword evidence="3" id="KW-1185">Reference proteome</keyword>
<dbReference type="OrthoDB" id="1434354at2759"/>
<dbReference type="InterPro" id="IPR001251">
    <property type="entry name" value="CRAL-TRIO_dom"/>
</dbReference>
<dbReference type="SMART" id="SM00516">
    <property type="entry name" value="SEC14"/>
    <property type="match status" value="1"/>
</dbReference>
<organism evidence="2 3">
    <name type="scientific">Dendrobium nobile</name>
    <name type="common">Orchid</name>
    <dbReference type="NCBI Taxonomy" id="94219"/>
    <lineage>
        <taxon>Eukaryota</taxon>
        <taxon>Viridiplantae</taxon>
        <taxon>Streptophyta</taxon>
        <taxon>Embryophyta</taxon>
        <taxon>Tracheophyta</taxon>
        <taxon>Spermatophyta</taxon>
        <taxon>Magnoliopsida</taxon>
        <taxon>Liliopsida</taxon>
        <taxon>Asparagales</taxon>
        <taxon>Orchidaceae</taxon>
        <taxon>Epidendroideae</taxon>
        <taxon>Malaxideae</taxon>
        <taxon>Dendrobiinae</taxon>
        <taxon>Dendrobium</taxon>
    </lineage>
</organism>
<name>A0A8T3CE31_DENNO</name>
<dbReference type="InterPro" id="IPR036273">
    <property type="entry name" value="CRAL/TRIO_N_dom_sf"/>
</dbReference>
<evidence type="ECO:0000259" key="1">
    <source>
        <dbReference type="PROSITE" id="PS50191"/>
    </source>
</evidence>
<proteinExistence type="predicted"/>
<dbReference type="PANTHER" id="PTHR46277">
    <property type="entry name" value="OS03G0850700 PROTEIN"/>
    <property type="match status" value="1"/>
</dbReference>
<reference evidence="2" key="1">
    <citation type="journal article" date="2022" name="Front. Genet.">
        <title>Chromosome-Scale Assembly of the Dendrobium nobile Genome Provides Insights Into the Molecular Mechanism of the Biosynthesis of the Medicinal Active Ingredient of Dendrobium.</title>
        <authorList>
            <person name="Xu Q."/>
            <person name="Niu S.-C."/>
            <person name="Li K.-L."/>
            <person name="Zheng P.-J."/>
            <person name="Zhang X.-J."/>
            <person name="Jia Y."/>
            <person name="Liu Y."/>
            <person name="Niu Y.-X."/>
            <person name="Yu L.-H."/>
            <person name="Chen D.-F."/>
            <person name="Zhang G.-Q."/>
        </authorList>
    </citation>
    <scope>NUCLEOTIDE SEQUENCE</scope>
    <source>
        <tissue evidence="2">Leaf</tissue>
    </source>
</reference>
<dbReference type="PANTHER" id="PTHR46277:SF3">
    <property type="entry name" value="BINDING PROTEIN, PUTATIVE-RELATED"/>
    <property type="match status" value="1"/>
</dbReference>
<accession>A0A8T3CE31</accession>
<evidence type="ECO:0000313" key="2">
    <source>
        <dbReference type="EMBL" id="KAI0530670.1"/>
    </source>
</evidence>
<dbReference type="PROSITE" id="PS50191">
    <property type="entry name" value="CRAL_TRIO"/>
    <property type="match status" value="1"/>
</dbReference>
<dbReference type="SMR" id="A0A8T3CE31"/>
<sequence>MFQISNLIRKSCSLLFAAFCVVISGCVGVEAFVFVAEGRGGEACVVEMESKEEAEWKLVAQMRSAVEAKDPAAKEVDDFMIRRFLRSRDLNLKKASDMFLKFLKWRRIAVPNGFISEAQIQNELSQNKLFIQGFSKKGSPISIAFPSKHYPSKRDINDLKNLVVYYLDKICARMPGNHEKLVAIVDFQGWGYSNCDIRGYLAGLDILQNYYPERLGKVFLIHVPSLFMRTWKIVYPYIDKNTRNKFIFVEDKNLRASLLEDIDEDQLPEIYGGKLKLMPH</sequence>
<dbReference type="Proteomes" id="UP000829196">
    <property type="component" value="Unassembled WGS sequence"/>
</dbReference>
<dbReference type="SUPFAM" id="SSF46938">
    <property type="entry name" value="CRAL/TRIO N-terminal domain"/>
    <property type="match status" value="1"/>
</dbReference>
<dbReference type="EMBL" id="JAGYWB010000001">
    <property type="protein sequence ID" value="KAI0530670.1"/>
    <property type="molecule type" value="Genomic_DNA"/>
</dbReference>
<dbReference type="AlphaFoldDB" id="A0A8T3CE31"/>
<dbReference type="SUPFAM" id="SSF52087">
    <property type="entry name" value="CRAL/TRIO domain"/>
    <property type="match status" value="1"/>
</dbReference>
<feature type="domain" description="CRAL-TRIO" evidence="1">
    <location>
        <begin position="117"/>
        <end position="279"/>
    </location>
</feature>